<comment type="caution">
    <text evidence="7">The sequence shown here is derived from an EMBL/GenBank/DDBJ whole genome shotgun (WGS) entry which is preliminary data.</text>
</comment>
<gene>
    <name evidence="7" type="ORF">ElyMa_000630500</name>
</gene>
<name>A0AAV4GD62_9GAST</name>
<keyword evidence="8" id="KW-1185">Reference proteome</keyword>
<feature type="transmembrane region" description="Helical" evidence="6">
    <location>
        <begin position="145"/>
        <end position="165"/>
    </location>
</feature>
<organism evidence="7 8">
    <name type="scientific">Elysia marginata</name>
    <dbReference type="NCBI Taxonomy" id="1093978"/>
    <lineage>
        <taxon>Eukaryota</taxon>
        <taxon>Metazoa</taxon>
        <taxon>Spiralia</taxon>
        <taxon>Lophotrochozoa</taxon>
        <taxon>Mollusca</taxon>
        <taxon>Gastropoda</taxon>
        <taxon>Heterobranchia</taxon>
        <taxon>Euthyneura</taxon>
        <taxon>Panpulmonata</taxon>
        <taxon>Sacoglossa</taxon>
        <taxon>Placobranchoidea</taxon>
        <taxon>Plakobranchidae</taxon>
        <taxon>Elysia</taxon>
    </lineage>
</organism>
<evidence type="ECO:0000256" key="5">
    <source>
        <dbReference type="ARBA" id="ARBA00023136"/>
    </source>
</evidence>
<reference evidence="7 8" key="1">
    <citation type="journal article" date="2021" name="Elife">
        <title>Chloroplast acquisition without the gene transfer in kleptoplastic sea slugs, Plakobranchus ocellatus.</title>
        <authorList>
            <person name="Maeda T."/>
            <person name="Takahashi S."/>
            <person name="Yoshida T."/>
            <person name="Shimamura S."/>
            <person name="Takaki Y."/>
            <person name="Nagai Y."/>
            <person name="Toyoda A."/>
            <person name="Suzuki Y."/>
            <person name="Arimoto A."/>
            <person name="Ishii H."/>
            <person name="Satoh N."/>
            <person name="Nishiyama T."/>
            <person name="Hasebe M."/>
            <person name="Maruyama T."/>
            <person name="Minagawa J."/>
            <person name="Obokata J."/>
            <person name="Shigenobu S."/>
        </authorList>
    </citation>
    <scope>NUCLEOTIDE SEQUENCE [LARGE SCALE GENOMIC DNA]</scope>
</reference>
<dbReference type="PANTHER" id="PTHR43385:SF1">
    <property type="entry name" value="RIBOFLAVIN TRANSPORTER RIBJ"/>
    <property type="match status" value="1"/>
</dbReference>
<dbReference type="PANTHER" id="PTHR43385">
    <property type="entry name" value="RIBOFLAVIN TRANSPORTER RIBJ"/>
    <property type="match status" value="1"/>
</dbReference>
<dbReference type="Proteomes" id="UP000762676">
    <property type="component" value="Unassembled WGS sequence"/>
</dbReference>
<dbReference type="InterPro" id="IPR036259">
    <property type="entry name" value="MFS_trans_sf"/>
</dbReference>
<dbReference type="Gene3D" id="1.20.1250.20">
    <property type="entry name" value="MFS general substrate transporter like domains"/>
    <property type="match status" value="1"/>
</dbReference>
<keyword evidence="5 6" id="KW-0472">Membrane</keyword>
<evidence type="ECO:0000256" key="3">
    <source>
        <dbReference type="ARBA" id="ARBA00022692"/>
    </source>
</evidence>
<proteinExistence type="predicted"/>
<dbReference type="EMBL" id="BMAT01001278">
    <property type="protein sequence ID" value="GFR82581.1"/>
    <property type="molecule type" value="Genomic_DNA"/>
</dbReference>
<dbReference type="AlphaFoldDB" id="A0AAV4GD62"/>
<evidence type="ECO:0000256" key="2">
    <source>
        <dbReference type="ARBA" id="ARBA00022448"/>
    </source>
</evidence>
<dbReference type="SUPFAM" id="SSF103473">
    <property type="entry name" value="MFS general substrate transporter"/>
    <property type="match status" value="1"/>
</dbReference>
<dbReference type="GO" id="GO:0016020">
    <property type="term" value="C:membrane"/>
    <property type="evidence" value="ECO:0007669"/>
    <property type="project" value="UniProtKB-SubCell"/>
</dbReference>
<dbReference type="InterPro" id="IPR052983">
    <property type="entry name" value="MFS_Riboflavin_Transporter"/>
</dbReference>
<feature type="transmembrane region" description="Helical" evidence="6">
    <location>
        <begin position="56"/>
        <end position="79"/>
    </location>
</feature>
<evidence type="ECO:0000313" key="7">
    <source>
        <dbReference type="EMBL" id="GFR82581.1"/>
    </source>
</evidence>
<keyword evidence="3 6" id="KW-0812">Transmembrane</keyword>
<comment type="subcellular location">
    <subcellularLocation>
        <location evidence="1">Membrane</location>
        <topology evidence="1">Multi-pass membrane protein</topology>
    </subcellularLocation>
</comment>
<keyword evidence="2" id="KW-0813">Transport</keyword>
<evidence type="ECO:0000313" key="8">
    <source>
        <dbReference type="Proteomes" id="UP000762676"/>
    </source>
</evidence>
<keyword evidence="4 6" id="KW-1133">Transmembrane helix</keyword>
<sequence length="304" mass="33502">MRWSGSAPNLKNTECTWVFAAAAMGQGLSMSLGGFIQSKLGPKLTCLLGGCLNSSFYLTVLTYGLIFGSGVGIAYAIPLSCSMRWFPKKKGLVNGMVVAGFGGGAFIFNQVQTAFINPDNLAAEKDVGDESYFDQPEVLHQVRKVFILLGCCYAGMQLIGSLLLCDPPYEQELIVNNTMEEEEQTALQNYTKKGDTASLLPSNHSENREPVSQEDDVVNLRPLEVLRSKYFYMLWFIFLLNGQGIVFVSTLYKIISSPLGAFLSQQLISQIGWPGLCFMVSSFTFTSMMLSIFFTAKDKHGKEI</sequence>
<feature type="transmembrane region" description="Helical" evidence="6">
    <location>
        <begin position="230"/>
        <end position="252"/>
    </location>
</feature>
<feature type="transmembrane region" description="Helical" evidence="6">
    <location>
        <begin position="272"/>
        <end position="296"/>
    </location>
</feature>
<evidence type="ECO:0000256" key="4">
    <source>
        <dbReference type="ARBA" id="ARBA00022989"/>
    </source>
</evidence>
<accession>A0AAV4GD62</accession>
<evidence type="ECO:0000256" key="1">
    <source>
        <dbReference type="ARBA" id="ARBA00004141"/>
    </source>
</evidence>
<feature type="transmembrane region" description="Helical" evidence="6">
    <location>
        <begin position="91"/>
        <end position="111"/>
    </location>
</feature>
<protein>
    <submittedName>
        <fullName evidence="7">Oxalate:formate antiporter-like isoform X1</fullName>
    </submittedName>
</protein>
<evidence type="ECO:0000256" key="6">
    <source>
        <dbReference type="SAM" id="Phobius"/>
    </source>
</evidence>
<feature type="transmembrane region" description="Helical" evidence="6">
    <location>
        <begin position="16"/>
        <end position="36"/>
    </location>
</feature>